<dbReference type="AlphaFoldDB" id="A0A6A5R0P4"/>
<feature type="region of interest" description="Disordered" evidence="1">
    <location>
        <begin position="450"/>
        <end position="480"/>
    </location>
</feature>
<dbReference type="Pfam" id="PF12051">
    <property type="entry name" value="DUF3533"/>
    <property type="match status" value="1"/>
</dbReference>
<feature type="transmembrane region" description="Helical" evidence="2">
    <location>
        <begin position="280"/>
        <end position="301"/>
    </location>
</feature>
<feature type="transmembrane region" description="Helical" evidence="2">
    <location>
        <begin position="248"/>
        <end position="268"/>
    </location>
</feature>
<feature type="transmembrane region" description="Helical" evidence="2">
    <location>
        <begin position="43"/>
        <end position="63"/>
    </location>
</feature>
<evidence type="ECO:0000313" key="5">
    <source>
        <dbReference type="Proteomes" id="UP000800096"/>
    </source>
</evidence>
<feature type="domain" description="DUF3533" evidence="3">
    <location>
        <begin position="50"/>
        <end position="411"/>
    </location>
</feature>
<feature type="compositionally biased region" description="Polar residues" evidence="1">
    <location>
        <begin position="461"/>
        <end position="472"/>
    </location>
</feature>
<gene>
    <name evidence="4" type="ORF">BDU57DRAFT_527622</name>
</gene>
<protein>
    <recommendedName>
        <fullName evidence="3">DUF3533 domain-containing protein</fullName>
    </recommendedName>
</protein>
<dbReference type="Proteomes" id="UP000800096">
    <property type="component" value="Unassembled WGS sequence"/>
</dbReference>
<evidence type="ECO:0000313" key="4">
    <source>
        <dbReference type="EMBL" id="KAF1919657.1"/>
    </source>
</evidence>
<evidence type="ECO:0000256" key="2">
    <source>
        <dbReference type="SAM" id="Phobius"/>
    </source>
</evidence>
<dbReference type="PANTHER" id="PTHR34814:SF2">
    <property type="entry name" value="DUF3533 DOMAIN-CONTAINING PROTEIN"/>
    <property type="match status" value="1"/>
</dbReference>
<keyword evidence="2" id="KW-0472">Membrane</keyword>
<reference evidence="4" key="1">
    <citation type="journal article" date="2020" name="Stud. Mycol.">
        <title>101 Dothideomycetes genomes: a test case for predicting lifestyles and emergence of pathogens.</title>
        <authorList>
            <person name="Haridas S."/>
            <person name="Albert R."/>
            <person name="Binder M."/>
            <person name="Bloem J."/>
            <person name="Labutti K."/>
            <person name="Salamov A."/>
            <person name="Andreopoulos B."/>
            <person name="Baker S."/>
            <person name="Barry K."/>
            <person name="Bills G."/>
            <person name="Bluhm B."/>
            <person name="Cannon C."/>
            <person name="Castanera R."/>
            <person name="Culley D."/>
            <person name="Daum C."/>
            <person name="Ezra D."/>
            <person name="Gonzalez J."/>
            <person name="Henrissat B."/>
            <person name="Kuo A."/>
            <person name="Liang C."/>
            <person name="Lipzen A."/>
            <person name="Lutzoni F."/>
            <person name="Magnuson J."/>
            <person name="Mondo S."/>
            <person name="Nolan M."/>
            <person name="Ohm R."/>
            <person name="Pangilinan J."/>
            <person name="Park H.-J."/>
            <person name="Ramirez L."/>
            <person name="Alfaro M."/>
            <person name="Sun H."/>
            <person name="Tritt A."/>
            <person name="Yoshinaga Y."/>
            <person name="Zwiers L.-H."/>
            <person name="Turgeon B."/>
            <person name="Goodwin S."/>
            <person name="Spatafora J."/>
            <person name="Crous P."/>
            <person name="Grigoriev I."/>
        </authorList>
    </citation>
    <scope>NUCLEOTIDE SEQUENCE</scope>
    <source>
        <strain evidence="4">HMLAC05119</strain>
    </source>
</reference>
<dbReference type="InterPro" id="IPR022703">
    <property type="entry name" value="DUF3533"/>
</dbReference>
<name>A0A6A5R0P4_AMPQU</name>
<dbReference type="PANTHER" id="PTHR34814">
    <property type="entry name" value="NITROSOGUANIDINE RESISTANCE PROTEIN SNG1"/>
    <property type="match status" value="1"/>
</dbReference>
<keyword evidence="5" id="KW-1185">Reference proteome</keyword>
<feature type="transmembrane region" description="Helical" evidence="2">
    <location>
        <begin position="342"/>
        <end position="362"/>
    </location>
</feature>
<keyword evidence="2" id="KW-0812">Transmembrane</keyword>
<proteinExistence type="predicted"/>
<keyword evidence="2" id="KW-1133">Transmembrane helix</keyword>
<evidence type="ECO:0000256" key="1">
    <source>
        <dbReference type="SAM" id="MobiDB-lite"/>
    </source>
</evidence>
<feature type="compositionally biased region" description="Basic and acidic residues" evidence="1">
    <location>
        <begin position="450"/>
        <end position="459"/>
    </location>
</feature>
<sequence>MRLPAFFSRLRKFEFDPTLADKNRSHFRDDEWTGIRKKVMIQLAAGGVAFMLWFLVCLCYMYGTLYRSPERHANLHVLAVDYDGGVVGQALHAAYAQLKGPTFFTLEFRSPEEYPAQTDMYQAVWRGDYWASITAVEGASERLSAALQGGQASAPYNPSDALHYVWDQQYYPAFANSVIQSHMSQLIGATRIAYNKIYGTQASTIVNTTSTSAVQALLNPIQATGTNIHPTSFGTATFFNTVSMAMPILQQFFFLLVLNGVLGAHSLYKKMTVLSSMRLRRLAGLLFTLGAALCQTAYYWAFREDWQVNGKQFALTWLILWLLMHIHLLVLDSVSTIAPLPVMPFVVLLWVLLNISSVLSPLELQAGFYHWGIILPSHEAYSVLVTIWTGGAHDCLYRALPILFGWWVLTNVTTSLTHMRACHLAYKLDREQSPAIAAQNDVEKAYEADVDKGKDKESALDEQNTISRTTTKMTRHPTREEISLDRREVYGPSIPPFLGR</sequence>
<feature type="transmembrane region" description="Helical" evidence="2">
    <location>
        <begin position="313"/>
        <end position="330"/>
    </location>
</feature>
<dbReference type="InterPro" id="IPR053001">
    <property type="entry name" value="MNNG_permease-like"/>
</dbReference>
<accession>A0A6A5R0P4</accession>
<dbReference type="OrthoDB" id="2140105at2759"/>
<dbReference type="EMBL" id="ML979133">
    <property type="protein sequence ID" value="KAF1919657.1"/>
    <property type="molecule type" value="Genomic_DNA"/>
</dbReference>
<organism evidence="4 5">
    <name type="scientific">Ampelomyces quisqualis</name>
    <name type="common">Powdery mildew agent</name>
    <dbReference type="NCBI Taxonomy" id="50730"/>
    <lineage>
        <taxon>Eukaryota</taxon>
        <taxon>Fungi</taxon>
        <taxon>Dikarya</taxon>
        <taxon>Ascomycota</taxon>
        <taxon>Pezizomycotina</taxon>
        <taxon>Dothideomycetes</taxon>
        <taxon>Pleosporomycetidae</taxon>
        <taxon>Pleosporales</taxon>
        <taxon>Pleosporineae</taxon>
        <taxon>Phaeosphaeriaceae</taxon>
        <taxon>Ampelomyces</taxon>
    </lineage>
</organism>
<dbReference type="GO" id="GO:0016020">
    <property type="term" value="C:membrane"/>
    <property type="evidence" value="ECO:0007669"/>
    <property type="project" value="TreeGrafter"/>
</dbReference>
<evidence type="ECO:0000259" key="3">
    <source>
        <dbReference type="Pfam" id="PF12051"/>
    </source>
</evidence>